<keyword evidence="3" id="KW-0460">Magnesium</keyword>
<dbReference type="HAMAP" id="MF_02225">
    <property type="entry name" value="CoaBC"/>
    <property type="match status" value="1"/>
</dbReference>
<protein>
    <recommendedName>
        <fullName evidence="3">Coenzyme A biosynthesis bifunctional protein CoaBC</fullName>
    </recommendedName>
    <alternativeName>
        <fullName evidence="3">DNA/pantothenate metabolism flavoprotein</fullName>
    </alternativeName>
    <alternativeName>
        <fullName evidence="3">Phosphopantothenoylcysteine synthetase/decarboxylase</fullName>
        <shortName evidence="3">PPCS-PPCDC</shortName>
    </alternativeName>
    <domain>
        <recommendedName>
            <fullName evidence="3">Phosphopantothenoylcysteine decarboxylase</fullName>
            <shortName evidence="3">PPC decarboxylase</shortName>
            <shortName evidence="3">PPC-DC</shortName>
            <ecNumber evidence="3">4.1.1.36</ecNumber>
        </recommendedName>
        <alternativeName>
            <fullName evidence="3">CoaC</fullName>
        </alternativeName>
    </domain>
    <domain>
        <recommendedName>
            <fullName evidence="3">Phosphopantothenate--cysteine ligase</fullName>
            <ecNumber evidence="3">6.3.2.5</ecNumber>
        </recommendedName>
        <alternativeName>
            <fullName evidence="3">CoaB</fullName>
        </alternativeName>
        <alternativeName>
            <fullName evidence="3">Phosphopantothenoylcysteine synthetase</fullName>
            <shortName evidence="3">PPC synthetase</shortName>
            <shortName evidence="3">PPC-S</shortName>
        </alternativeName>
    </domain>
</protein>
<comment type="catalytic activity">
    <reaction evidence="3 4">
        <text>N-[(R)-4-phosphopantothenoyl]-L-cysteine + H(+) = (R)-4'-phosphopantetheine + CO2</text>
        <dbReference type="Rhea" id="RHEA:16793"/>
        <dbReference type="ChEBI" id="CHEBI:15378"/>
        <dbReference type="ChEBI" id="CHEBI:16526"/>
        <dbReference type="ChEBI" id="CHEBI:59458"/>
        <dbReference type="ChEBI" id="CHEBI:61723"/>
        <dbReference type="EC" id="4.1.1.36"/>
    </reaction>
</comment>
<dbReference type="PANTHER" id="PTHR14359:SF6">
    <property type="entry name" value="PHOSPHOPANTOTHENOYLCYSTEINE DECARBOXYLASE"/>
    <property type="match status" value="1"/>
</dbReference>
<sequence length="410" mass="44541">MVVSDLLQGKNVALFVTGSIAAYKALLLTRLLVKHHNDVHVLMTESAQQFINPVTFEVLSKNRVITNDFSGENPKSIPHVKVADDADLAIVAPATANTIAKMATGLADNVVSATLLAMSKPIFVVPAMNTHMLANFATQNNLQQLAEHRVQVMPSAQGFLAEGYSGRGRMPEPSEIFDWISNTYQPAKQLLAGKRVIVTAGGTREPLDPVRYLTNRSSGKMGYAIAEAAQSAGADVTLISANAVLPTPTNVNLVRIQTAAELLAAVEEQFQSADILIMAAAVADYRPEHVASTKIKKRTDNQTINLKLVRNPDILQTISKIKQDDQIIVGFAAETNDLLANAAKKIKAKKLDMIVANDVSNPQIGFNSENNQATFLFANGQQVKTDIESKREVASHLIDTIYKRFFNQAK</sequence>
<comment type="caution">
    <text evidence="7">The sequence shown here is derived from an EMBL/GenBank/DDBJ whole genome shotgun (WGS) entry which is preliminary data.</text>
</comment>
<dbReference type="SUPFAM" id="SSF52507">
    <property type="entry name" value="Homo-oligomeric flavin-containing Cys decarboxylases, HFCD"/>
    <property type="match status" value="1"/>
</dbReference>
<dbReference type="EMBL" id="AZEB01000001">
    <property type="protein sequence ID" value="KRL23466.1"/>
    <property type="molecule type" value="Genomic_DNA"/>
</dbReference>
<comment type="cofactor">
    <cofactor evidence="3">
        <name>Mg(2+)</name>
        <dbReference type="ChEBI" id="CHEBI:18420"/>
    </cofactor>
</comment>
<dbReference type="Gene3D" id="3.40.50.10300">
    <property type="entry name" value="CoaB-like"/>
    <property type="match status" value="1"/>
</dbReference>
<feature type="binding site" evidence="3">
    <location>
        <position position="294"/>
    </location>
    <ligand>
        <name>CTP</name>
        <dbReference type="ChEBI" id="CHEBI:37563"/>
    </ligand>
</feature>
<feature type="region of interest" description="Phosphopantothenoylcysteine decarboxylase" evidence="3">
    <location>
        <begin position="1"/>
        <end position="195"/>
    </location>
</feature>
<dbReference type="GO" id="GO:0046872">
    <property type="term" value="F:metal ion binding"/>
    <property type="evidence" value="ECO:0007669"/>
    <property type="project" value="UniProtKB-KW"/>
</dbReference>
<dbReference type="Pfam" id="PF04127">
    <property type="entry name" value="DFP"/>
    <property type="match status" value="1"/>
</dbReference>
<evidence type="ECO:0000313" key="7">
    <source>
        <dbReference type="EMBL" id="KRL23466.1"/>
    </source>
</evidence>
<keyword evidence="1 3" id="KW-0210">Decarboxylase</keyword>
<dbReference type="RefSeq" id="WP_008856841.1">
    <property type="nucleotide sequence ID" value="NZ_AZEB01000001.1"/>
</dbReference>
<evidence type="ECO:0000313" key="8">
    <source>
        <dbReference type="Proteomes" id="UP000051439"/>
    </source>
</evidence>
<feature type="binding site" evidence="3">
    <location>
        <position position="345"/>
    </location>
    <ligand>
        <name>CTP</name>
        <dbReference type="ChEBI" id="CHEBI:37563"/>
    </ligand>
</feature>
<feature type="binding site" evidence="3">
    <location>
        <position position="284"/>
    </location>
    <ligand>
        <name>CTP</name>
        <dbReference type="ChEBI" id="CHEBI:37563"/>
    </ligand>
</feature>
<dbReference type="InterPro" id="IPR005252">
    <property type="entry name" value="CoaBC"/>
</dbReference>
<dbReference type="GO" id="GO:0015941">
    <property type="term" value="P:pantothenate catabolic process"/>
    <property type="evidence" value="ECO:0007669"/>
    <property type="project" value="InterPro"/>
</dbReference>
<dbReference type="GO" id="GO:0004632">
    <property type="term" value="F:phosphopantothenate--cysteine ligase activity"/>
    <property type="evidence" value="ECO:0007669"/>
    <property type="project" value="UniProtKB-UniRule"/>
</dbReference>
<evidence type="ECO:0000259" key="6">
    <source>
        <dbReference type="Pfam" id="PF04127"/>
    </source>
</evidence>
<dbReference type="AlphaFoldDB" id="A0A0R1P149"/>
<dbReference type="SUPFAM" id="SSF102645">
    <property type="entry name" value="CoaB-like"/>
    <property type="match status" value="1"/>
</dbReference>
<comment type="similarity">
    <text evidence="3 4">In the N-terminal section; belongs to the HFCD (homo-oligomeric flavin containing Cys decarboxylase) superfamily.</text>
</comment>
<feature type="binding site" evidence="3">
    <location>
        <position position="331"/>
    </location>
    <ligand>
        <name>CTP</name>
        <dbReference type="ChEBI" id="CHEBI:37563"/>
    </ligand>
</feature>
<dbReference type="PANTHER" id="PTHR14359">
    <property type="entry name" value="HOMO-OLIGOMERIC FLAVIN CONTAINING CYS DECARBOXYLASE FAMILY"/>
    <property type="match status" value="1"/>
</dbReference>
<dbReference type="UniPathway" id="UPA00241">
    <property type="reaction ID" value="UER00353"/>
</dbReference>
<comment type="caution">
    <text evidence="3">Lacks conserved residue(s) required for the propagation of feature annotation.</text>
</comment>
<dbReference type="Gene3D" id="3.40.50.1950">
    <property type="entry name" value="Flavin prenyltransferase-like"/>
    <property type="match status" value="1"/>
</dbReference>
<dbReference type="InterPro" id="IPR007085">
    <property type="entry name" value="DNA/pantothenate-metab_flavo_C"/>
</dbReference>
<keyword evidence="8" id="KW-1185">Reference proteome</keyword>
<dbReference type="EC" id="6.3.2.5" evidence="3"/>
<comment type="function">
    <text evidence="3">Catalyzes two sequential steps in the biosynthesis of coenzyme A. In the first step cysteine is conjugated to 4'-phosphopantothenate to form 4-phosphopantothenoylcysteine. In the second step the latter compound is decarboxylated to form 4'-phosphopantotheine.</text>
</comment>
<evidence type="ECO:0000256" key="3">
    <source>
        <dbReference type="HAMAP-Rule" id="MF_02225"/>
    </source>
</evidence>
<dbReference type="GO" id="GO:0004633">
    <property type="term" value="F:phosphopantothenoylcysteine decarboxylase activity"/>
    <property type="evidence" value="ECO:0007669"/>
    <property type="project" value="UniProtKB-UniRule"/>
</dbReference>
<feature type="domain" description="Flavoprotein" evidence="5">
    <location>
        <begin position="10"/>
        <end position="181"/>
    </location>
</feature>
<comment type="cofactor">
    <cofactor evidence="3">
        <name>FMN</name>
        <dbReference type="ChEBI" id="CHEBI:58210"/>
    </cofactor>
    <text evidence="3">Binds 1 FMN per subunit.</text>
</comment>
<evidence type="ECO:0000256" key="4">
    <source>
        <dbReference type="RuleBase" id="RU364078"/>
    </source>
</evidence>
<comment type="similarity">
    <text evidence="3 4">In the C-terminal section; belongs to the PPC synthetase family.</text>
</comment>
<gene>
    <name evidence="3" type="primary">coaBC</name>
    <name evidence="7" type="ORF">FC98_GL000193</name>
</gene>
<evidence type="ECO:0000256" key="2">
    <source>
        <dbReference type="ARBA" id="ARBA00023239"/>
    </source>
</evidence>
<dbReference type="Pfam" id="PF02441">
    <property type="entry name" value="Flavoprotein"/>
    <property type="match status" value="1"/>
</dbReference>
<reference evidence="7 8" key="1">
    <citation type="journal article" date="2015" name="Genome Announc.">
        <title>Expanding the biotechnology potential of lactobacilli through comparative genomics of 213 strains and associated genera.</title>
        <authorList>
            <person name="Sun Z."/>
            <person name="Harris H.M."/>
            <person name="McCann A."/>
            <person name="Guo C."/>
            <person name="Argimon S."/>
            <person name="Zhang W."/>
            <person name="Yang X."/>
            <person name="Jeffery I.B."/>
            <person name="Cooney J.C."/>
            <person name="Kagawa T.F."/>
            <person name="Liu W."/>
            <person name="Song Y."/>
            <person name="Salvetti E."/>
            <person name="Wrobel A."/>
            <person name="Rasinkangas P."/>
            <person name="Parkhill J."/>
            <person name="Rea M.C."/>
            <person name="O'Sullivan O."/>
            <person name="Ritari J."/>
            <person name="Douillard F.P."/>
            <person name="Paul Ross R."/>
            <person name="Yang R."/>
            <person name="Briner A.E."/>
            <person name="Felis G.E."/>
            <person name="de Vos W.M."/>
            <person name="Barrangou R."/>
            <person name="Klaenhammer T.R."/>
            <person name="Caufield P.W."/>
            <person name="Cui Y."/>
            <person name="Zhang H."/>
            <person name="O'Toole P.W."/>
        </authorList>
    </citation>
    <scope>NUCLEOTIDE SEQUENCE [LARGE SCALE GENOMIC DNA]</scope>
    <source>
        <strain evidence="7 8">DSM 19906</strain>
    </source>
</reference>
<dbReference type="InterPro" id="IPR035929">
    <property type="entry name" value="CoaB-like_sf"/>
</dbReference>
<feature type="binding site" evidence="3">
    <location>
        <begin position="312"/>
        <end position="315"/>
    </location>
    <ligand>
        <name>CTP</name>
        <dbReference type="ChEBI" id="CHEBI:37563"/>
    </ligand>
</feature>
<evidence type="ECO:0000259" key="5">
    <source>
        <dbReference type="Pfam" id="PF02441"/>
    </source>
</evidence>
<dbReference type="GO" id="GO:0071513">
    <property type="term" value="C:phosphopantothenoylcysteine decarboxylase complex"/>
    <property type="evidence" value="ECO:0007669"/>
    <property type="project" value="TreeGrafter"/>
</dbReference>
<keyword evidence="3" id="KW-0511">Multifunctional enzyme</keyword>
<comment type="function">
    <text evidence="4">Catalyzes two steps in the biosynthesis of coenzyme A. In the first step cysteine is conjugated to 4'-phosphopantothenate to form 4-phosphopantothenoylcysteine, in the latter compound is decarboxylated to form 4'-phosphopantotheine.</text>
</comment>
<comment type="pathway">
    <text evidence="3 4">Cofactor biosynthesis; coenzyme A biosynthesis; CoA from (R)-pantothenate: step 2/5.</text>
</comment>
<proteinExistence type="inferred from homology"/>
<dbReference type="GO" id="GO:0010181">
    <property type="term" value="F:FMN binding"/>
    <property type="evidence" value="ECO:0007669"/>
    <property type="project" value="UniProtKB-UniRule"/>
</dbReference>
<dbReference type="InterPro" id="IPR036551">
    <property type="entry name" value="Flavin_trans-like"/>
</dbReference>
<comment type="pathway">
    <text evidence="3 4">Cofactor biosynthesis; coenzyme A biosynthesis; CoA from (R)-pantothenate: step 3/5.</text>
</comment>
<keyword evidence="2 3" id="KW-0456">Lyase</keyword>
<name>A0A0R1P149_9LACO</name>
<comment type="catalytic activity">
    <reaction evidence="3 4">
        <text>(R)-4'-phosphopantothenate + L-cysteine + CTP = N-[(R)-4-phosphopantothenoyl]-L-cysteine + CMP + diphosphate + H(+)</text>
        <dbReference type="Rhea" id="RHEA:19397"/>
        <dbReference type="ChEBI" id="CHEBI:10986"/>
        <dbReference type="ChEBI" id="CHEBI:15378"/>
        <dbReference type="ChEBI" id="CHEBI:33019"/>
        <dbReference type="ChEBI" id="CHEBI:35235"/>
        <dbReference type="ChEBI" id="CHEBI:37563"/>
        <dbReference type="ChEBI" id="CHEBI:59458"/>
        <dbReference type="ChEBI" id="CHEBI:60377"/>
        <dbReference type="EC" id="6.3.2.5"/>
    </reaction>
</comment>
<keyword evidence="3 4" id="KW-0436">Ligase</keyword>
<evidence type="ECO:0000256" key="1">
    <source>
        <dbReference type="ARBA" id="ARBA00022793"/>
    </source>
</evidence>
<keyword evidence="3 4" id="KW-0285">Flavoprotein</keyword>
<feature type="region of interest" description="Phosphopantothenate--cysteine ligase" evidence="3">
    <location>
        <begin position="196"/>
        <end position="410"/>
    </location>
</feature>
<dbReference type="Proteomes" id="UP000051439">
    <property type="component" value="Unassembled WGS sequence"/>
</dbReference>
<dbReference type="EC" id="4.1.1.36" evidence="3"/>
<dbReference type="PATRIC" id="fig|1423766.4.peg.189"/>
<accession>A0A0R1P149</accession>
<dbReference type="GO" id="GO:0015937">
    <property type="term" value="P:coenzyme A biosynthetic process"/>
    <property type="evidence" value="ECO:0007669"/>
    <property type="project" value="UniProtKB-UniRule"/>
</dbReference>
<dbReference type="InterPro" id="IPR003382">
    <property type="entry name" value="Flavoprotein"/>
</dbReference>
<feature type="domain" description="DNA/pantothenate metabolism flavoprotein C-terminal" evidence="6">
    <location>
        <begin position="191"/>
        <end position="403"/>
    </location>
</feature>
<organism evidence="7 8">
    <name type="scientific">Lentilactobacillus kisonensis DSM 19906 = JCM 15041</name>
    <dbReference type="NCBI Taxonomy" id="1423766"/>
    <lineage>
        <taxon>Bacteria</taxon>
        <taxon>Bacillati</taxon>
        <taxon>Bacillota</taxon>
        <taxon>Bacilli</taxon>
        <taxon>Lactobacillales</taxon>
        <taxon>Lactobacillaceae</taxon>
        <taxon>Lentilactobacillus</taxon>
    </lineage>
</organism>
<dbReference type="NCBIfam" id="TIGR00521">
    <property type="entry name" value="coaBC_dfp"/>
    <property type="match status" value="1"/>
</dbReference>
<feature type="binding site" evidence="3">
    <location>
        <position position="349"/>
    </location>
    <ligand>
        <name>CTP</name>
        <dbReference type="ChEBI" id="CHEBI:37563"/>
    </ligand>
</feature>
<keyword evidence="3 4" id="KW-0288">FMN</keyword>
<keyword evidence="3" id="KW-0479">Metal-binding</keyword>